<evidence type="ECO:0000259" key="8">
    <source>
        <dbReference type="PROSITE" id="PS50011"/>
    </source>
</evidence>
<keyword evidence="7" id="KW-0812">Transmembrane</keyword>
<dbReference type="InterPro" id="IPR011009">
    <property type="entry name" value="Kinase-like_dom_sf"/>
</dbReference>
<proteinExistence type="predicted"/>
<evidence type="ECO:0000256" key="4">
    <source>
        <dbReference type="ARBA" id="ARBA00022840"/>
    </source>
</evidence>
<feature type="transmembrane region" description="Helical" evidence="7">
    <location>
        <begin position="326"/>
        <end position="348"/>
    </location>
</feature>
<accession>A0ABP7J861</accession>
<dbReference type="PANTHER" id="PTHR43289">
    <property type="entry name" value="MITOGEN-ACTIVATED PROTEIN KINASE KINASE KINASE 20-RELATED"/>
    <property type="match status" value="1"/>
</dbReference>
<dbReference type="PROSITE" id="PS00108">
    <property type="entry name" value="PROTEIN_KINASE_ST"/>
    <property type="match status" value="1"/>
</dbReference>
<keyword evidence="7" id="KW-0472">Membrane</keyword>
<evidence type="ECO:0000256" key="7">
    <source>
        <dbReference type="SAM" id="Phobius"/>
    </source>
</evidence>
<sequence length="501" mass="53018">MTVKETSIDGQSIASPLQKGDPAEIGPYKLVGRLGEGGMGTVYLGTSASGRQVAIKVVKRRFTEDAGFAERFRSEVASARKVASFCTARVLDDGVAEDGRPYMATAYIAGTPLSTQIAEYGPLDESPLVGLAFGVCAALAAIHAAGLVHRDLKPGNVILSTTGPRVIDFGIARALDGRTGPTLTGEVVGTPGWWAPEQLDGRPVTPATDVFAWGCLVTFASTGHHPFGDGDPMTVAYRTLNEKPDVRGLPEPLDHLVRRALDRDPASRPTAQELLLALIGGDAVSDGPSTRVLEAMWEPPDNLRAPEATDPPGRGPGRSRRRRTRALLALVSALAVGAALVGTAWWVYTANGGTWTREADGPTRVNDIGRHILVGDQGLQIVLHEPPDCGRPRQVNGEEVPDQQSCHAYWFVLNMGGTPIRLAGFLDLVDDRSRRYKVSRVIRADDALPPGTGSVARSGAVDIQPGQVLSFGGEYAMPAGQVPVALAGQVISGGESIEVRL</sequence>
<feature type="region of interest" description="Disordered" evidence="6">
    <location>
        <begin position="1"/>
        <end position="20"/>
    </location>
</feature>
<dbReference type="CDD" id="cd14014">
    <property type="entry name" value="STKc_PknB_like"/>
    <property type="match status" value="1"/>
</dbReference>
<evidence type="ECO:0000313" key="10">
    <source>
        <dbReference type="Proteomes" id="UP001500888"/>
    </source>
</evidence>
<keyword evidence="1" id="KW-0808">Transferase</keyword>
<dbReference type="PROSITE" id="PS50011">
    <property type="entry name" value="PROTEIN_KINASE_DOM"/>
    <property type="match status" value="1"/>
</dbReference>
<dbReference type="Gene3D" id="3.30.200.20">
    <property type="entry name" value="Phosphorylase Kinase, domain 1"/>
    <property type="match status" value="1"/>
</dbReference>
<keyword evidence="10" id="KW-1185">Reference proteome</keyword>
<keyword evidence="7" id="KW-1133">Transmembrane helix</keyword>
<dbReference type="SMART" id="SM00220">
    <property type="entry name" value="S_TKc"/>
    <property type="match status" value="1"/>
</dbReference>
<dbReference type="PANTHER" id="PTHR43289:SF34">
    <property type="entry name" value="SERINE_THREONINE-PROTEIN KINASE YBDM-RELATED"/>
    <property type="match status" value="1"/>
</dbReference>
<gene>
    <name evidence="9" type="ORF">GCM10022226_69290</name>
</gene>
<comment type="caution">
    <text evidence="9">The sequence shown here is derived from an EMBL/GenBank/DDBJ whole genome shotgun (WGS) entry which is preliminary data.</text>
</comment>
<reference evidence="10" key="1">
    <citation type="journal article" date="2019" name="Int. J. Syst. Evol. Microbiol.">
        <title>The Global Catalogue of Microorganisms (GCM) 10K type strain sequencing project: providing services to taxonomists for standard genome sequencing and annotation.</title>
        <authorList>
            <consortium name="The Broad Institute Genomics Platform"/>
            <consortium name="The Broad Institute Genome Sequencing Center for Infectious Disease"/>
            <person name="Wu L."/>
            <person name="Ma J."/>
        </authorList>
    </citation>
    <scope>NUCLEOTIDE SEQUENCE [LARGE SCALE GENOMIC DNA]</scope>
    <source>
        <strain evidence="10">JCM 16908</strain>
    </source>
</reference>
<evidence type="ECO:0000256" key="2">
    <source>
        <dbReference type="ARBA" id="ARBA00022741"/>
    </source>
</evidence>
<dbReference type="EMBL" id="BAAAZR010000040">
    <property type="protein sequence ID" value="GAA3837365.1"/>
    <property type="molecule type" value="Genomic_DNA"/>
</dbReference>
<dbReference type="Pfam" id="PF00069">
    <property type="entry name" value="Pkinase"/>
    <property type="match status" value="1"/>
</dbReference>
<name>A0ABP7J861_9ACTN</name>
<evidence type="ECO:0000256" key="6">
    <source>
        <dbReference type="SAM" id="MobiDB-lite"/>
    </source>
</evidence>
<keyword evidence="3" id="KW-0418">Kinase</keyword>
<keyword evidence="2 5" id="KW-0547">Nucleotide-binding</keyword>
<dbReference type="InterPro" id="IPR008271">
    <property type="entry name" value="Ser/Thr_kinase_AS"/>
</dbReference>
<dbReference type="SUPFAM" id="SSF56112">
    <property type="entry name" value="Protein kinase-like (PK-like)"/>
    <property type="match status" value="1"/>
</dbReference>
<dbReference type="InterPro" id="IPR000719">
    <property type="entry name" value="Prot_kinase_dom"/>
</dbReference>
<keyword evidence="4 5" id="KW-0067">ATP-binding</keyword>
<evidence type="ECO:0000256" key="1">
    <source>
        <dbReference type="ARBA" id="ARBA00022679"/>
    </source>
</evidence>
<dbReference type="InterPro" id="IPR017441">
    <property type="entry name" value="Protein_kinase_ATP_BS"/>
</dbReference>
<feature type="binding site" evidence="5">
    <location>
        <position position="56"/>
    </location>
    <ligand>
        <name>ATP</name>
        <dbReference type="ChEBI" id="CHEBI:30616"/>
    </ligand>
</feature>
<feature type="compositionally biased region" description="Polar residues" evidence="6">
    <location>
        <begin position="1"/>
        <end position="15"/>
    </location>
</feature>
<evidence type="ECO:0000313" key="9">
    <source>
        <dbReference type="EMBL" id="GAA3837365.1"/>
    </source>
</evidence>
<protein>
    <recommendedName>
        <fullName evidence="8">Protein kinase domain-containing protein</fullName>
    </recommendedName>
</protein>
<dbReference type="Proteomes" id="UP001500888">
    <property type="component" value="Unassembled WGS sequence"/>
</dbReference>
<feature type="region of interest" description="Disordered" evidence="6">
    <location>
        <begin position="297"/>
        <end position="321"/>
    </location>
</feature>
<evidence type="ECO:0000256" key="3">
    <source>
        <dbReference type="ARBA" id="ARBA00022777"/>
    </source>
</evidence>
<dbReference type="PROSITE" id="PS00107">
    <property type="entry name" value="PROTEIN_KINASE_ATP"/>
    <property type="match status" value="1"/>
</dbReference>
<dbReference type="Gene3D" id="1.10.510.10">
    <property type="entry name" value="Transferase(Phosphotransferase) domain 1"/>
    <property type="match status" value="1"/>
</dbReference>
<evidence type="ECO:0000256" key="5">
    <source>
        <dbReference type="PROSITE-ProRule" id="PRU10141"/>
    </source>
</evidence>
<organism evidence="9 10">
    <name type="scientific">Sphaerisporangium flaviroseum</name>
    <dbReference type="NCBI Taxonomy" id="509199"/>
    <lineage>
        <taxon>Bacteria</taxon>
        <taxon>Bacillati</taxon>
        <taxon>Actinomycetota</taxon>
        <taxon>Actinomycetes</taxon>
        <taxon>Streptosporangiales</taxon>
        <taxon>Streptosporangiaceae</taxon>
        <taxon>Sphaerisporangium</taxon>
    </lineage>
</organism>
<feature type="domain" description="Protein kinase" evidence="8">
    <location>
        <begin position="28"/>
        <end position="279"/>
    </location>
</feature>